<dbReference type="PANTHER" id="PTHR39297:SF1">
    <property type="entry name" value="CUB DOMAIN-CONTAINING PROTEIN"/>
    <property type="match status" value="1"/>
</dbReference>
<evidence type="ECO:0000256" key="2">
    <source>
        <dbReference type="SAM" id="SignalP"/>
    </source>
</evidence>
<dbReference type="PANTHER" id="PTHR39297">
    <property type="entry name" value="CUB DOMAIN-CONTAINING PROTEIN"/>
    <property type="match status" value="1"/>
</dbReference>
<reference evidence="4" key="1">
    <citation type="submission" date="2025-08" db="UniProtKB">
        <authorList>
            <consortium name="RefSeq"/>
        </authorList>
    </citation>
    <scope>IDENTIFICATION</scope>
</reference>
<accession>A0ABM1E4K9</accession>
<organism evidence="3 4">
    <name type="scientific">Priapulus caudatus</name>
    <name type="common">Priapulid worm</name>
    <dbReference type="NCBI Taxonomy" id="37621"/>
    <lineage>
        <taxon>Eukaryota</taxon>
        <taxon>Metazoa</taxon>
        <taxon>Ecdysozoa</taxon>
        <taxon>Scalidophora</taxon>
        <taxon>Priapulida</taxon>
        <taxon>Priapulimorpha</taxon>
        <taxon>Priapulimorphida</taxon>
        <taxon>Priapulidae</taxon>
        <taxon>Priapulus</taxon>
    </lineage>
</organism>
<feature type="region of interest" description="Disordered" evidence="1">
    <location>
        <begin position="184"/>
        <end position="206"/>
    </location>
</feature>
<feature type="chain" id="PRO_5047399217" evidence="2">
    <location>
        <begin position="30"/>
        <end position="230"/>
    </location>
</feature>
<name>A0ABM1E4K9_PRICU</name>
<dbReference type="RefSeq" id="XP_014667130.1">
    <property type="nucleotide sequence ID" value="XM_014811644.1"/>
</dbReference>
<evidence type="ECO:0000256" key="1">
    <source>
        <dbReference type="SAM" id="MobiDB-lite"/>
    </source>
</evidence>
<dbReference type="GeneID" id="106808792"/>
<sequence length="230" mass="24951">MARQLGCRLIDLLLALIIFMLVASLCVKAACPPAAGDSTTQVLDFVFIPEEQYDRNYSEITDEGTRPLGFLKGTVYYMDEGRPNPCVRVTSDNMIDRVEVLAETVPSNSRVCVRGGNQAAEDVCAVDGNINHCSESLNVKTIYFEFYCDSGCSQSDVNYWFRFTLSHGDPELWCASRPNEFPSSLGSPLPPSHKPNPVTTPSPGGVSPTAMTSLAAVILLALLASDMCIA</sequence>
<gene>
    <name evidence="4" type="primary">LOC106808792</name>
</gene>
<feature type="signal peptide" evidence="2">
    <location>
        <begin position="1"/>
        <end position="29"/>
    </location>
</feature>
<evidence type="ECO:0000313" key="4">
    <source>
        <dbReference type="RefSeq" id="XP_014667130.1"/>
    </source>
</evidence>
<dbReference type="Proteomes" id="UP000695022">
    <property type="component" value="Unplaced"/>
</dbReference>
<proteinExistence type="predicted"/>
<protein>
    <submittedName>
        <fullName evidence="4">Uncharacterized protein LOC106808792</fullName>
    </submittedName>
</protein>
<evidence type="ECO:0000313" key="3">
    <source>
        <dbReference type="Proteomes" id="UP000695022"/>
    </source>
</evidence>
<keyword evidence="2" id="KW-0732">Signal</keyword>
<feature type="compositionally biased region" description="Pro residues" evidence="1">
    <location>
        <begin position="188"/>
        <end position="200"/>
    </location>
</feature>
<keyword evidence="3" id="KW-1185">Reference proteome</keyword>